<protein>
    <submittedName>
        <fullName evidence="1">Uncharacterized protein</fullName>
    </submittedName>
</protein>
<dbReference type="EMBL" id="OZ034819">
    <property type="protein sequence ID" value="CAL1395164.1"/>
    <property type="molecule type" value="Genomic_DNA"/>
</dbReference>
<evidence type="ECO:0000313" key="2">
    <source>
        <dbReference type="Proteomes" id="UP001497516"/>
    </source>
</evidence>
<reference evidence="1 2" key="1">
    <citation type="submission" date="2024-04" db="EMBL/GenBank/DDBJ databases">
        <authorList>
            <person name="Fracassetti M."/>
        </authorList>
    </citation>
    <scope>NUCLEOTIDE SEQUENCE [LARGE SCALE GENOMIC DNA]</scope>
</reference>
<name>A0AAV2FA73_9ROSI</name>
<dbReference type="AlphaFoldDB" id="A0AAV2FA73"/>
<gene>
    <name evidence="1" type="ORF">LTRI10_LOCUS35617</name>
</gene>
<keyword evidence="2" id="KW-1185">Reference proteome</keyword>
<dbReference type="Gene3D" id="3.30.559.10">
    <property type="entry name" value="Chloramphenicol acetyltransferase-like domain"/>
    <property type="match status" value="1"/>
</dbReference>
<accession>A0AAV2FA73</accession>
<proteinExistence type="predicted"/>
<organism evidence="1 2">
    <name type="scientific">Linum trigynum</name>
    <dbReference type="NCBI Taxonomy" id="586398"/>
    <lineage>
        <taxon>Eukaryota</taxon>
        <taxon>Viridiplantae</taxon>
        <taxon>Streptophyta</taxon>
        <taxon>Embryophyta</taxon>
        <taxon>Tracheophyta</taxon>
        <taxon>Spermatophyta</taxon>
        <taxon>Magnoliopsida</taxon>
        <taxon>eudicotyledons</taxon>
        <taxon>Gunneridae</taxon>
        <taxon>Pentapetalae</taxon>
        <taxon>rosids</taxon>
        <taxon>fabids</taxon>
        <taxon>Malpighiales</taxon>
        <taxon>Linaceae</taxon>
        <taxon>Linum</taxon>
    </lineage>
</organism>
<dbReference type="InterPro" id="IPR023213">
    <property type="entry name" value="CAT-like_dom_sf"/>
</dbReference>
<dbReference type="Proteomes" id="UP001497516">
    <property type="component" value="Chromosome 6"/>
</dbReference>
<sequence>MGLVQEKGNLQLHVMWISPYLAGSRHISSLQARFVIQAGLRGCFQPKFQVHYSGKAIGGRMVTMKVKDLVGEESLGHVATEVNRVVVETTDEKLKEVVENLISLWIREGWQSLRKEG</sequence>
<evidence type="ECO:0000313" key="1">
    <source>
        <dbReference type="EMBL" id="CAL1395164.1"/>
    </source>
</evidence>